<comment type="similarity">
    <text evidence="2">Belongs to the lipase maturation factor family.</text>
</comment>
<feature type="transmembrane region" description="Helical" evidence="9">
    <location>
        <begin position="15"/>
        <end position="32"/>
    </location>
</feature>
<organism evidence="12 13">
    <name type="scientific">Cyclotella atomus</name>
    <dbReference type="NCBI Taxonomy" id="382360"/>
    <lineage>
        <taxon>Eukaryota</taxon>
        <taxon>Sar</taxon>
        <taxon>Stramenopiles</taxon>
        <taxon>Ochrophyta</taxon>
        <taxon>Bacillariophyta</taxon>
        <taxon>Coscinodiscophyceae</taxon>
        <taxon>Thalassiosirophycidae</taxon>
        <taxon>Stephanodiscales</taxon>
        <taxon>Stephanodiscaceae</taxon>
        <taxon>Cyclotella</taxon>
    </lineage>
</organism>
<evidence type="ECO:0000256" key="2">
    <source>
        <dbReference type="ARBA" id="ARBA00005512"/>
    </source>
</evidence>
<dbReference type="InterPro" id="IPR057434">
    <property type="entry name" value="LMF1/2_N"/>
</dbReference>
<keyword evidence="13" id="KW-1185">Reference proteome</keyword>
<keyword evidence="4" id="KW-0256">Endoplasmic reticulum</keyword>
<sequence>VGQDYEQDDEPRKPLLTSLSTIFTIAFISYYVQYPSLSSQSGIEPCTRVFRHVYPNLFETLIEKGCVDVDSFVELICLVGIVISTVVASGLVQHGLLFITISAMYRLLYTLGGSFYTFQWDILLLEAGYLTALCFAPWKSLRLDRNKQSEGTDNLGVWSLRFLQFKLMLMSGVVKIQAECPTWQNLTALEYHFATQCLPGPLEWHAHQLHPFLLRLGVAATFVIEIPAAYLLICPIASIRKVGAWLQILLQVLIIATGNYNFFNLFTIALCMPCMMGERDDISAGTRRTLQAAAISFLGYWSFHMFELYQDYHPIDKEKRIFGLKLTLSKDDCNLMIEKTVTASVAVVLLALLSDAIQLILREPLIHRRLSALAKLTVCSFCVIATATPLYSITLSMQQPDVFRRLLQAIPHKNFIQSSGYGLFRRMTGVGRVTKLPNAQSFGWANNSPSLVSRPEIIVEAVIVDNDDSSPDEQNTEWRELKFRWKPGATTSWPRQVAPHQPRFDWRMWFAALGSYHHNPWLISFLDRSLDGCQVVLGLLDEPALASGKSRNIKVRALLYEYDFTRLDTQWARGIPGAKILQEQSLWSFPDEVWTRKLAREYIPSIEKNNPSVRQYLQQTGLDSSACRGHKDRCVHVPTKAKPFCNFAVTVRRWNRPCVLATLVLALCLMYKWMTNSCSRGMKRKVKVD</sequence>
<comment type="subcellular location">
    <subcellularLocation>
        <location evidence="1">Endoplasmic reticulum membrane</location>
        <topology evidence="1">Multi-pass membrane protein</topology>
    </subcellularLocation>
</comment>
<evidence type="ECO:0000256" key="1">
    <source>
        <dbReference type="ARBA" id="ARBA00004477"/>
    </source>
</evidence>
<dbReference type="Pfam" id="PF25179">
    <property type="entry name" value="LMF1_C"/>
    <property type="match status" value="1"/>
</dbReference>
<proteinExistence type="inferred from homology"/>
<dbReference type="GO" id="GO:0005789">
    <property type="term" value="C:endoplasmic reticulum membrane"/>
    <property type="evidence" value="ECO:0007669"/>
    <property type="project" value="UniProtKB-SubCell"/>
</dbReference>
<evidence type="ECO:0000259" key="10">
    <source>
        <dbReference type="Pfam" id="PF06762"/>
    </source>
</evidence>
<feature type="transmembrane region" description="Helical" evidence="9">
    <location>
        <begin position="245"/>
        <end position="271"/>
    </location>
</feature>
<dbReference type="Pfam" id="PF06762">
    <property type="entry name" value="LMF1"/>
    <property type="match status" value="1"/>
</dbReference>
<gene>
    <name evidence="12" type="ORF">ACHAWO_002677</name>
</gene>
<protein>
    <recommendedName>
        <fullName evidence="8">Lipase maturation factor 2</fullName>
    </recommendedName>
</protein>
<feature type="transmembrane region" description="Helical" evidence="9">
    <location>
        <begin position="212"/>
        <end position="233"/>
    </location>
</feature>
<feature type="domain" description="Lipase maturation factor 1/2 C-terminal" evidence="11">
    <location>
        <begin position="452"/>
        <end position="571"/>
    </location>
</feature>
<evidence type="ECO:0000256" key="4">
    <source>
        <dbReference type="ARBA" id="ARBA00022824"/>
    </source>
</evidence>
<feature type="transmembrane region" description="Helical" evidence="9">
    <location>
        <begin position="373"/>
        <end position="393"/>
    </location>
</feature>
<name>A0ABD3P2Y3_9STRA</name>
<dbReference type="EMBL" id="JALLPJ020000826">
    <property type="protein sequence ID" value="KAL3781957.1"/>
    <property type="molecule type" value="Genomic_DNA"/>
</dbReference>
<evidence type="ECO:0000259" key="11">
    <source>
        <dbReference type="Pfam" id="PF25179"/>
    </source>
</evidence>
<comment type="caution">
    <text evidence="12">The sequence shown here is derived from an EMBL/GenBank/DDBJ whole genome shotgun (WGS) entry which is preliminary data.</text>
</comment>
<keyword evidence="3 9" id="KW-0812">Transmembrane</keyword>
<keyword evidence="5 9" id="KW-1133">Transmembrane helix</keyword>
<dbReference type="PANTHER" id="PTHR14463">
    <property type="entry name" value="LIPASE MATURATION FACTOR"/>
    <property type="match status" value="1"/>
</dbReference>
<evidence type="ECO:0000313" key="12">
    <source>
        <dbReference type="EMBL" id="KAL3781957.1"/>
    </source>
</evidence>
<evidence type="ECO:0000256" key="9">
    <source>
        <dbReference type="SAM" id="Phobius"/>
    </source>
</evidence>
<evidence type="ECO:0000256" key="5">
    <source>
        <dbReference type="ARBA" id="ARBA00022989"/>
    </source>
</evidence>
<keyword evidence="6 9" id="KW-0472">Membrane</keyword>
<dbReference type="InterPro" id="IPR057433">
    <property type="entry name" value="LMF1/2_C"/>
</dbReference>
<evidence type="ECO:0000313" key="13">
    <source>
        <dbReference type="Proteomes" id="UP001530400"/>
    </source>
</evidence>
<feature type="transmembrane region" description="Helical" evidence="9">
    <location>
        <begin position="117"/>
        <end position="138"/>
    </location>
</feature>
<evidence type="ECO:0000256" key="8">
    <source>
        <dbReference type="ARBA" id="ARBA00040643"/>
    </source>
</evidence>
<feature type="non-terminal residue" evidence="12">
    <location>
        <position position="1"/>
    </location>
</feature>
<dbReference type="InterPro" id="IPR009613">
    <property type="entry name" value="LMF"/>
</dbReference>
<evidence type="ECO:0000256" key="7">
    <source>
        <dbReference type="ARBA" id="ARBA00023180"/>
    </source>
</evidence>
<accession>A0ABD3P2Y3</accession>
<feature type="transmembrane region" description="Helical" evidence="9">
    <location>
        <begin position="72"/>
        <end position="105"/>
    </location>
</feature>
<evidence type="ECO:0000256" key="3">
    <source>
        <dbReference type="ARBA" id="ARBA00022692"/>
    </source>
</evidence>
<evidence type="ECO:0000256" key="6">
    <source>
        <dbReference type="ARBA" id="ARBA00023136"/>
    </source>
</evidence>
<keyword evidence="7" id="KW-0325">Glycoprotein</keyword>
<reference evidence="12 13" key="1">
    <citation type="submission" date="2024-10" db="EMBL/GenBank/DDBJ databases">
        <title>Updated reference genomes for cyclostephanoid diatoms.</title>
        <authorList>
            <person name="Roberts W.R."/>
            <person name="Alverson A.J."/>
        </authorList>
    </citation>
    <scope>NUCLEOTIDE SEQUENCE [LARGE SCALE GENOMIC DNA]</scope>
    <source>
        <strain evidence="12 13">AJA010-31</strain>
    </source>
</reference>
<dbReference type="AlphaFoldDB" id="A0ABD3P2Y3"/>
<feature type="domain" description="Lipase maturation factor 1/2 N-terminal" evidence="10">
    <location>
        <begin position="116"/>
        <end position="275"/>
    </location>
</feature>
<dbReference type="PANTHER" id="PTHR14463:SF5">
    <property type="entry name" value="LIPASE MATURATION FACTOR 2"/>
    <property type="match status" value="1"/>
</dbReference>
<dbReference type="Proteomes" id="UP001530400">
    <property type="component" value="Unassembled WGS sequence"/>
</dbReference>